<keyword evidence="13" id="KW-1185">Reference proteome</keyword>
<dbReference type="OrthoDB" id="9803237at2"/>
<accession>A0A1M6GNU6</accession>
<dbReference type="Gene3D" id="3.20.20.140">
    <property type="entry name" value="Metal-dependent hydrolases"/>
    <property type="match status" value="1"/>
</dbReference>
<name>A0A1M6GNU6_9FIRM</name>
<evidence type="ECO:0000256" key="5">
    <source>
        <dbReference type="ARBA" id="ARBA00022679"/>
    </source>
</evidence>
<feature type="domain" description="Polymerase/histidinol phosphatase N-terminal" evidence="11">
    <location>
        <begin position="5"/>
        <end position="72"/>
    </location>
</feature>
<evidence type="ECO:0000256" key="3">
    <source>
        <dbReference type="ARBA" id="ARBA00012417"/>
    </source>
</evidence>
<dbReference type="GO" id="GO:0003887">
    <property type="term" value="F:DNA-directed DNA polymerase activity"/>
    <property type="evidence" value="ECO:0007669"/>
    <property type="project" value="UniProtKB-KW"/>
</dbReference>
<dbReference type="GO" id="GO:0005737">
    <property type="term" value="C:cytoplasm"/>
    <property type="evidence" value="ECO:0007669"/>
    <property type="project" value="UniProtKB-SubCell"/>
</dbReference>
<dbReference type="EMBL" id="FQZP01000025">
    <property type="protein sequence ID" value="SHJ11578.1"/>
    <property type="molecule type" value="Genomic_DNA"/>
</dbReference>
<gene>
    <name evidence="12" type="ORF">SAMN05444373_102526</name>
</gene>
<dbReference type="InterPro" id="IPR040982">
    <property type="entry name" value="DNA_pol3_finger"/>
</dbReference>
<comment type="catalytic activity">
    <reaction evidence="10">
        <text>DNA(n) + a 2'-deoxyribonucleoside 5'-triphosphate = DNA(n+1) + diphosphate</text>
        <dbReference type="Rhea" id="RHEA:22508"/>
        <dbReference type="Rhea" id="RHEA-COMP:17339"/>
        <dbReference type="Rhea" id="RHEA-COMP:17340"/>
        <dbReference type="ChEBI" id="CHEBI:33019"/>
        <dbReference type="ChEBI" id="CHEBI:61560"/>
        <dbReference type="ChEBI" id="CHEBI:173112"/>
        <dbReference type="EC" id="2.7.7.7"/>
    </reaction>
</comment>
<evidence type="ECO:0000256" key="9">
    <source>
        <dbReference type="ARBA" id="ARBA00025611"/>
    </source>
</evidence>
<evidence type="ECO:0000256" key="10">
    <source>
        <dbReference type="ARBA" id="ARBA00049244"/>
    </source>
</evidence>
<dbReference type="InterPro" id="IPR016195">
    <property type="entry name" value="Pol/histidinol_Pase-like"/>
</dbReference>
<dbReference type="InterPro" id="IPR041931">
    <property type="entry name" value="DNA_pol3_alpha_thumb_dom"/>
</dbReference>
<dbReference type="InterPro" id="IPR011708">
    <property type="entry name" value="DNA_pol3_alpha_NTPase_dom"/>
</dbReference>
<evidence type="ECO:0000313" key="13">
    <source>
        <dbReference type="Proteomes" id="UP000324781"/>
    </source>
</evidence>
<dbReference type="GO" id="GO:0003676">
    <property type="term" value="F:nucleic acid binding"/>
    <property type="evidence" value="ECO:0007669"/>
    <property type="project" value="InterPro"/>
</dbReference>
<organism evidence="12 13">
    <name type="scientific">Thermoclostridium caenicola</name>
    <dbReference type="NCBI Taxonomy" id="659425"/>
    <lineage>
        <taxon>Bacteria</taxon>
        <taxon>Bacillati</taxon>
        <taxon>Bacillota</taxon>
        <taxon>Clostridia</taxon>
        <taxon>Eubacteriales</taxon>
        <taxon>Oscillospiraceae</taxon>
        <taxon>Thermoclostridium</taxon>
    </lineage>
</organism>
<dbReference type="InterPro" id="IPR004365">
    <property type="entry name" value="NA-bd_OB_tRNA"/>
</dbReference>
<dbReference type="Gene3D" id="1.10.10.1600">
    <property type="entry name" value="Bacterial DNA polymerase III alpha subunit, thumb domain"/>
    <property type="match status" value="1"/>
</dbReference>
<dbReference type="NCBIfam" id="TIGR00594">
    <property type="entry name" value="polc"/>
    <property type="match status" value="1"/>
</dbReference>
<keyword evidence="5" id="KW-0808">Transferase</keyword>
<dbReference type="EC" id="2.7.7.7" evidence="3"/>
<dbReference type="PANTHER" id="PTHR32294:SF0">
    <property type="entry name" value="DNA POLYMERASE III SUBUNIT ALPHA"/>
    <property type="match status" value="1"/>
</dbReference>
<dbReference type="Pfam" id="PF02811">
    <property type="entry name" value="PHP"/>
    <property type="match status" value="1"/>
</dbReference>
<dbReference type="SMART" id="SM00481">
    <property type="entry name" value="POLIIIAc"/>
    <property type="match status" value="1"/>
</dbReference>
<dbReference type="CDD" id="cd12113">
    <property type="entry name" value="PHP_PolIIIA_DnaE3"/>
    <property type="match status" value="1"/>
</dbReference>
<dbReference type="InterPro" id="IPR029460">
    <property type="entry name" value="DNAPol_HHH"/>
</dbReference>
<keyword evidence="8" id="KW-0239">DNA-directed DNA polymerase</keyword>
<dbReference type="Proteomes" id="UP000324781">
    <property type="component" value="Unassembled WGS sequence"/>
</dbReference>
<dbReference type="Pfam" id="PF14579">
    <property type="entry name" value="HHH_6"/>
    <property type="match status" value="1"/>
</dbReference>
<dbReference type="SUPFAM" id="SSF89550">
    <property type="entry name" value="PHP domain-like"/>
    <property type="match status" value="1"/>
</dbReference>
<dbReference type="PANTHER" id="PTHR32294">
    <property type="entry name" value="DNA POLYMERASE III SUBUNIT ALPHA"/>
    <property type="match status" value="1"/>
</dbReference>
<dbReference type="Pfam" id="PF07733">
    <property type="entry name" value="DNA_pol3_alpha"/>
    <property type="match status" value="1"/>
</dbReference>
<dbReference type="GO" id="GO:0006260">
    <property type="term" value="P:DNA replication"/>
    <property type="evidence" value="ECO:0007669"/>
    <property type="project" value="UniProtKB-KW"/>
</dbReference>
<proteinExistence type="inferred from homology"/>
<dbReference type="GO" id="GO:0008408">
    <property type="term" value="F:3'-5' exonuclease activity"/>
    <property type="evidence" value="ECO:0007669"/>
    <property type="project" value="InterPro"/>
</dbReference>
<evidence type="ECO:0000256" key="4">
    <source>
        <dbReference type="ARBA" id="ARBA00019114"/>
    </source>
</evidence>
<protein>
    <recommendedName>
        <fullName evidence="4">DNA polymerase III subunit alpha</fullName>
        <ecNumber evidence="3">2.7.7.7</ecNumber>
    </recommendedName>
</protein>
<dbReference type="Pfam" id="PF17657">
    <property type="entry name" value="DNA_pol3_finger"/>
    <property type="match status" value="1"/>
</dbReference>
<dbReference type="NCBIfam" id="NF005298">
    <property type="entry name" value="PRK06826.1"/>
    <property type="match status" value="1"/>
</dbReference>
<dbReference type="AlphaFoldDB" id="A0A1M6GNU6"/>
<dbReference type="NCBIfam" id="NF004226">
    <property type="entry name" value="PRK05673.1"/>
    <property type="match status" value="1"/>
</dbReference>
<dbReference type="CDD" id="cd04485">
    <property type="entry name" value="DnaE_OBF"/>
    <property type="match status" value="1"/>
</dbReference>
<comment type="function">
    <text evidence="9">DNA polymerase III is a complex, multichain enzyme responsible for most of the replicative synthesis in bacteria. This DNA polymerase also exhibits 3' to 5' exonuclease activity. The alpha chain is the DNA polymerase.</text>
</comment>
<keyword evidence="7" id="KW-0235">DNA replication</keyword>
<evidence type="ECO:0000313" key="12">
    <source>
        <dbReference type="EMBL" id="SHJ11578.1"/>
    </source>
</evidence>
<dbReference type="InterPro" id="IPR004013">
    <property type="entry name" value="PHP_dom"/>
</dbReference>
<evidence type="ECO:0000256" key="7">
    <source>
        <dbReference type="ARBA" id="ARBA00022705"/>
    </source>
</evidence>
<comment type="similarity">
    <text evidence="2">Belongs to the DNA polymerase type-C family. DnaE subfamily.</text>
</comment>
<reference evidence="12 13" key="1">
    <citation type="submission" date="2016-11" db="EMBL/GenBank/DDBJ databases">
        <authorList>
            <person name="Varghese N."/>
            <person name="Submissions S."/>
        </authorList>
    </citation>
    <scope>NUCLEOTIDE SEQUENCE [LARGE SCALE GENOMIC DNA]</scope>
    <source>
        <strain evidence="12 13">DSM 19027</strain>
    </source>
</reference>
<evidence type="ECO:0000256" key="2">
    <source>
        <dbReference type="ARBA" id="ARBA00009496"/>
    </source>
</evidence>
<comment type="subcellular location">
    <subcellularLocation>
        <location evidence="1">Cytoplasm</location>
    </subcellularLocation>
</comment>
<dbReference type="Pfam" id="PF01336">
    <property type="entry name" value="tRNA_anti-codon"/>
    <property type="match status" value="1"/>
</dbReference>
<keyword evidence="6" id="KW-0548">Nucleotidyltransferase</keyword>
<dbReference type="InterPro" id="IPR004805">
    <property type="entry name" value="DnaE2/DnaE/PolC"/>
</dbReference>
<evidence type="ECO:0000256" key="8">
    <source>
        <dbReference type="ARBA" id="ARBA00022932"/>
    </source>
</evidence>
<evidence type="ECO:0000256" key="6">
    <source>
        <dbReference type="ARBA" id="ARBA00022695"/>
    </source>
</evidence>
<dbReference type="Gene3D" id="1.10.150.870">
    <property type="match status" value="1"/>
</dbReference>
<evidence type="ECO:0000259" key="11">
    <source>
        <dbReference type="SMART" id="SM00481"/>
    </source>
</evidence>
<evidence type="ECO:0000256" key="1">
    <source>
        <dbReference type="ARBA" id="ARBA00004496"/>
    </source>
</evidence>
<dbReference type="InterPro" id="IPR003141">
    <property type="entry name" value="Pol/His_phosphatase_N"/>
</dbReference>
<sequence>MKEFVHLHLHSEYSLLDGACRIPQLVGKAAELGFKSLAITDHGVMYGVIDFYKACRKAGIKPILGCEVYTAKRTHNDKDPRLDAEQGHLILLAENNTGYRNLIKLVSLGFTDGFYYKPRIDLDQLAEHSEGLIALSACLAGDIPQLILNHEYEKAKAFALRLEAIMGKGNFYLELQHNGLREQQIVNAQLVRMSQETGIPLVATNDVHYINREDAKAQEVLVCIQTGKTLEDPDRLRFETDSFYLRSAEEMWELFAGYPEALENTVRIAERCNVEITFGQLHFPSFDVPEGYTPFEYLKMQCDAGYRQRYGDNMAHYRRLEYELSVIQQMGYVDYFLIVWDFIRYARDHGIMVGPGRGSAAGSLVAYCLGITNVDPIKYDLLFERFLNPERISMPDIDIDFCYERRQEVIDYVVRKYGEDRVAQIITFGTLAARAAVRDVGRVLGIPYNEVDRVAKMIPMVPGKHITIEGAIEANPELKNLYTGDPVVKELLDMAKSLEGMPRHASTHAAGVVISSRPITDLVPLYRNEDLISTQFPMTTLEELGLVKMDFLGLRTITVIRDAVNLIREQHGTTIDMDRIDYEDPAVYEMLSNGETAGVFQLESPGMTQFFRELKPSSMEDIIAGISLYRPGPMDQIPRYIRNKNNPGLITYPTDKLKPILDVTYGCMIYQEQVMRVCRDLAGYSLGRSDLVRRAMSKKKKDVMDAERKNFVYGCTDEEGNVIIPGAIRNGVDEKTAHQIFDEMMDFASYAFNKSHAAAYAYVGYQTAWLKCHYPVEFMAALMNSFVGSLGKVSQYVLECRRMGIEVLAPDINESLGGFSVSKGKIRFGLSAVKHVGENLVRSIVEERSKNGPFRNFIDFCERLEGRELNKRAVESLIKCGAFDSFGVYRSRLMASYEKILERVSARKKSMLSGQFSLFDTIPEEDTAASVEWPQIDEYDKRLLLAMEKDMLGLYLTGHPLDGFEDQIRQFATHFSYEFDVSEEGQPDQNKLCDNQFVRIAGIVTDVKTISTKNNRLMAFVTVEDLYGQMEVVVFPNVYEQYAKFLAVDSQVWVEGRINLKEDEQAKILANLIKPLVLGNGQPGADDSIQEEAMAYQPEKQDNLPVMNPSANGKIIKILFTEDVPEIKRKAVLALLQYFDGTDRALIYLQDDKKPAIKMHTHANQAVMSELADILGNNLVKIC</sequence>